<gene>
    <name evidence="1" type="ORF">SDJN03_20792</name>
</gene>
<comment type="caution">
    <text evidence="1">The sequence shown here is derived from an EMBL/GenBank/DDBJ whole genome shotgun (WGS) entry which is preliminary data.</text>
</comment>
<organism evidence="1 2">
    <name type="scientific">Cucurbita argyrosperma subsp. sororia</name>
    <dbReference type="NCBI Taxonomy" id="37648"/>
    <lineage>
        <taxon>Eukaryota</taxon>
        <taxon>Viridiplantae</taxon>
        <taxon>Streptophyta</taxon>
        <taxon>Embryophyta</taxon>
        <taxon>Tracheophyta</taxon>
        <taxon>Spermatophyta</taxon>
        <taxon>Magnoliopsida</taxon>
        <taxon>eudicotyledons</taxon>
        <taxon>Gunneridae</taxon>
        <taxon>Pentapetalae</taxon>
        <taxon>rosids</taxon>
        <taxon>fabids</taxon>
        <taxon>Cucurbitales</taxon>
        <taxon>Cucurbitaceae</taxon>
        <taxon>Cucurbiteae</taxon>
        <taxon>Cucurbita</taxon>
    </lineage>
</organism>
<sequence length="89" mass="10253">MPPQVLLMMEFHFSLKEMKTATLLELSNKGLNDFTGFKLIRTFHKCCEGRAWLAVSFPALEAHFNLVFGNNYEILIFVGQYIEPKLKAN</sequence>
<evidence type="ECO:0000313" key="2">
    <source>
        <dbReference type="Proteomes" id="UP000685013"/>
    </source>
</evidence>
<dbReference type="Proteomes" id="UP000685013">
    <property type="component" value="Chromosome 14"/>
</dbReference>
<evidence type="ECO:0000313" key="1">
    <source>
        <dbReference type="EMBL" id="KAG6580790.1"/>
    </source>
</evidence>
<accession>A0AAV6MGY3</accession>
<feature type="non-terminal residue" evidence="1">
    <location>
        <position position="1"/>
    </location>
</feature>
<dbReference type="EMBL" id="JAGKQH010000014">
    <property type="protein sequence ID" value="KAG6580790.1"/>
    <property type="molecule type" value="Genomic_DNA"/>
</dbReference>
<keyword evidence="2" id="KW-1185">Reference proteome</keyword>
<dbReference type="AlphaFoldDB" id="A0AAV6MGY3"/>
<proteinExistence type="predicted"/>
<name>A0AAV6MGY3_9ROSI</name>
<reference evidence="1 2" key="1">
    <citation type="journal article" date="2021" name="Hortic Res">
        <title>The domestication of Cucurbita argyrosperma as revealed by the genome of its wild relative.</title>
        <authorList>
            <person name="Barrera-Redondo J."/>
            <person name="Sanchez-de la Vega G."/>
            <person name="Aguirre-Liguori J.A."/>
            <person name="Castellanos-Morales G."/>
            <person name="Gutierrez-Guerrero Y.T."/>
            <person name="Aguirre-Dugua X."/>
            <person name="Aguirre-Planter E."/>
            <person name="Tenaillon M.I."/>
            <person name="Lira-Saade R."/>
            <person name="Eguiarte L.E."/>
        </authorList>
    </citation>
    <scope>NUCLEOTIDE SEQUENCE [LARGE SCALE GENOMIC DNA]</scope>
    <source>
        <strain evidence="1">JBR-2021</strain>
    </source>
</reference>
<protein>
    <submittedName>
        <fullName evidence="1">Uncharacterized protein</fullName>
    </submittedName>
</protein>